<dbReference type="InterPro" id="IPR005630">
    <property type="entry name" value="Terpene_synthase_metal-bd"/>
</dbReference>
<dbReference type="PANTHER" id="PTHR31225">
    <property type="entry name" value="OS04G0344100 PROTEIN-RELATED"/>
    <property type="match status" value="1"/>
</dbReference>
<dbReference type="SUPFAM" id="SSF48239">
    <property type="entry name" value="Terpenoid cyclases/Protein prenyltransferases"/>
    <property type="match status" value="1"/>
</dbReference>
<keyword evidence="4" id="KW-0460">Magnesium</keyword>
<dbReference type="PANTHER" id="PTHR31225:SF253">
    <property type="entry name" value="SESQUITERPENE SYNTHASE 31"/>
    <property type="match status" value="1"/>
</dbReference>
<evidence type="ECO:0000313" key="9">
    <source>
        <dbReference type="Proteomes" id="UP000231279"/>
    </source>
</evidence>
<protein>
    <submittedName>
        <fullName evidence="8">Cis-muuroladiene synthase</fullName>
        <ecNumber evidence="8">4.2.3.67</ecNumber>
    </submittedName>
</protein>
<dbReference type="SUPFAM" id="SSF48576">
    <property type="entry name" value="Terpenoid synthases"/>
    <property type="match status" value="1"/>
</dbReference>
<dbReference type="InterPro" id="IPR044814">
    <property type="entry name" value="Terpene_cyclase_plant_C1"/>
</dbReference>
<dbReference type="GO" id="GO:0000287">
    <property type="term" value="F:magnesium ion binding"/>
    <property type="evidence" value="ECO:0007669"/>
    <property type="project" value="InterPro"/>
</dbReference>
<organism evidence="8 9">
    <name type="scientific">Handroanthus impetiginosus</name>
    <dbReference type="NCBI Taxonomy" id="429701"/>
    <lineage>
        <taxon>Eukaryota</taxon>
        <taxon>Viridiplantae</taxon>
        <taxon>Streptophyta</taxon>
        <taxon>Embryophyta</taxon>
        <taxon>Tracheophyta</taxon>
        <taxon>Spermatophyta</taxon>
        <taxon>Magnoliopsida</taxon>
        <taxon>eudicotyledons</taxon>
        <taxon>Gunneridae</taxon>
        <taxon>Pentapetalae</taxon>
        <taxon>asterids</taxon>
        <taxon>lamiids</taxon>
        <taxon>Lamiales</taxon>
        <taxon>Bignoniaceae</taxon>
        <taxon>Crescentiina</taxon>
        <taxon>Tabebuia alliance</taxon>
        <taxon>Handroanthus</taxon>
    </lineage>
</organism>
<keyword evidence="9" id="KW-1185">Reference proteome</keyword>
<keyword evidence="5 8" id="KW-0456">Lyase</keyword>
<comment type="pathway">
    <text evidence="2">Secondary metabolite biosynthesis; terpenoid biosynthesis.</text>
</comment>
<dbReference type="STRING" id="429701.A0A2G9HZ63"/>
<dbReference type="Pfam" id="PF01397">
    <property type="entry name" value="Terpene_synth"/>
    <property type="match status" value="1"/>
</dbReference>
<dbReference type="EMBL" id="NKXS01000720">
    <property type="protein sequence ID" value="PIN22640.1"/>
    <property type="molecule type" value="Genomic_DNA"/>
</dbReference>
<dbReference type="Proteomes" id="UP000231279">
    <property type="component" value="Unassembled WGS sequence"/>
</dbReference>
<name>A0A2G9HZ63_9LAMI</name>
<dbReference type="Gene3D" id="1.10.600.10">
    <property type="entry name" value="Farnesyl Diphosphate Synthase"/>
    <property type="match status" value="2"/>
</dbReference>
<feature type="domain" description="Terpene synthase N-terminal" evidence="6">
    <location>
        <begin position="21"/>
        <end position="195"/>
    </location>
</feature>
<evidence type="ECO:0000259" key="6">
    <source>
        <dbReference type="Pfam" id="PF01397"/>
    </source>
</evidence>
<proteinExistence type="predicted"/>
<evidence type="ECO:0000259" key="7">
    <source>
        <dbReference type="Pfam" id="PF03936"/>
    </source>
</evidence>
<feature type="domain" description="Terpene synthase metal-binding" evidence="7">
    <location>
        <begin position="327"/>
        <end position="452"/>
    </location>
</feature>
<comment type="caution">
    <text evidence="8">The sequence shown here is derived from an EMBL/GenBank/DDBJ whole genome shotgun (WGS) entry which is preliminary data.</text>
</comment>
<dbReference type="CDD" id="cd00684">
    <property type="entry name" value="Terpene_cyclase_plant_C1"/>
    <property type="match status" value="1"/>
</dbReference>
<dbReference type="InterPro" id="IPR008930">
    <property type="entry name" value="Terpenoid_cyclase/PrenylTrfase"/>
</dbReference>
<dbReference type="InterPro" id="IPR001906">
    <property type="entry name" value="Terpene_synth_N"/>
</dbReference>
<accession>A0A2G9HZ63</accession>
<evidence type="ECO:0000256" key="3">
    <source>
        <dbReference type="ARBA" id="ARBA00022723"/>
    </source>
</evidence>
<dbReference type="OrthoDB" id="1877784at2759"/>
<sequence>MVATCIVDRPPTMATFGPSLWGDTFSAFSLDDKVQETYAEAIEDLKKEAREKLKAATNSGQQIIILIDTIERLGLAYHFEKEIEEKIKQFHDQFQENYAENEEDLFTIGLGFRLLRQHRYNVSSSVFAKFMNKDKKFKETMVDDVEGLLNLYEAAHIRIHGEDILEEAVAFTTPHLNRVLPQLESPIKDKVKRALEHPVHRAVPIIEARLYISIYEKDESRDEVLLKLAKLNFNYLQNLYKDELSQLSRWWSKLDLKSKLAPYARDRLIECFIWGVAFHYEPQYSEVRIAVAKSMQMVSIIDDTYDNYATLEEAQLFSEILESKKGLVSMVKQLAWAYNKELKWIVKRELPSFEEYYENSVITRCVYVMFTAHFPGMKSVTKETVDWLLSEPKIVITTAKMGRYYDDLDMDFALVYPPEQLTVMDCYMKEHGVSRQEAVSKFLELVEEGWKDLNTEWVTKTYSVPEEMLVQLLNYVRVTEVTYNNGQDGYTNPQKVLGPYILALFVDPVVV</sequence>
<evidence type="ECO:0000256" key="2">
    <source>
        <dbReference type="ARBA" id="ARBA00004721"/>
    </source>
</evidence>
<dbReference type="FunFam" id="1.50.10.130:FF:000001">
    <property type="entry name" value="Isoprene synthase, chloroplastic"/>
    <property type="match status" value="1"/>
</dbReference>
<gene>
    <name evidence="8" type="ORF">CDL12_04647</name>
</gene>
<evidence type="ECO:0000256" key="4">
    <source>
        <dbReference type="ARBA" id="ARBA00022842"/>
    </source>
</evidence>
<dbReference type="GO" id="GO:0016102">
    <property type="term" value="P:diterpenoid biosynthetic process"/>
    <property type="evidence" value="ECO:0007669"/>
    <property type="project" value="InterPro"/>
</dbReference>
<evidence type="ECO:0000313" key="8">
    <source>
        <dbReference type="EMBL" id="PIN22640.1"/>
    </source>
</evidence>
<dbReference type="InterPro" id="IPR050148">
    <property type="entry name" value="Terpene_synthase-like"/>
</dbReference>
<dbReference type="AlphaFoldDB" id="A0A2G9HZ63"/>
<dbReference type="Gene3D" id="1.50.10.130">
    <property type="entry name" value="Terpene synthase, N-terminal domain"/>
    <property type="match status" value="1"/>
</dbReference>
<feature type="domain" description="Terpene synthase metal-binding" evidence="7">
    <location>
        <begin position="253"/>
        <end position="322"/>
    </location>
</feature>
<reference evidence="9" key="1">
    <citation type="journal article" date="2018" name="Gigascience">
        <title>Genome assembly of the Pink Ipe (Handroanthus impetiginosus, Bignoniaceae), a highly valued, ecologically keystone Neotropical timber forest tree.</title>
        <authorList>
            <person name="Silva-Junior O.B."/>
            <person name="Grattapaglia D."/>
            <person name="Novaes E."/>
            <person name="Collevatti R.G."/>
        </authorList>
    </citation>
    <scope>NUCLEOTIDE SEQUENCE [LARGE SCALE GENOMIC DNA]</scope>
    <source>
        <strain evidence="9">cv. UFG-1</strain>
    </source>
</reference>
<evidence type="ECO:0000256" key="5">
    <source>
        <dbReference type="ARBA" id="ARBA00023239"/>
    </source>
</evidence>
<dbReference type="InterPro" id="IPR036965">
    <property type="entry name" value="Terpene_synth_N_sf"/>
</dbReference>
<dbReference type="GO" id="GO:0010333">
    <property type="term" value="F:terpene synthase activity"/>
    <property type="evidence" value="ECO:0007669"/>
    <property type="project" value="InterPro"/>
</dbReference>
<dbReference type="EC" id="4.2.3.67" evidence="8"/>
<comment type="cofactor">
    <cofactor evidence="1">
        <name>Mg(2+)</name>
        <dbReference type="ChEBI" id="CHEBI:18420"/>
    </cofactor>
</comment>
<keyword evidence="3" id="KW-0479">Metal-binding</keyword>
<evidence type="ECO:0000256" key="1">
    <source>
        <dbReference type="ARBA" id="ARBA00001946"/>
    </source>
</evidence>
<dbReference type="InterPro" id="IPR008949">
    <property type="entry name" value="Isoprenoid_synthase_dom_sf"/>
</dbReference>
<dbReference type="Pfam" id="PF03936">
    <property type="entry name" value="Terpene_synth_C"/>
    <property type="match status" value="2"/>
</dbReference>